<dbReference type="SFLD" id="SFLDG00180">
    <property type="entry name" value="muconate_cycloisomerase"/>
    <property type="match status" value="1"/>
</dbReference>
<dbReference type="RefSeq" id="WP_343850452.1">
    <property type="nucleotide sequence ID" value="NZ_BAAAFI010000007.1"/>
</dbReference>
<dbReference type="InterPro" id="IPR018110">
    <property type="entry name" value="Mandel_Rmase/mucon_lact_enz_CS"/>
</dbReference>
<name>A0ABN1MZQ1_9BACT</name>
<dbReference type="SFLD" id="SFLDS00001">
    <property type="entry name" value="Enolase"/>
    <property type="match status" value="1"/>
</dbReference>
<dbReference type="SFLD" id="SFLDF00009">
    <property type="entry name" value="o-succinylbenzoate_synthase"/>
    <property type="match status" value="1"/>
</dbReference>
<dbReference type="InterPro" id="IPR013342">
    <property type="entry name" value="Mandelate_racemase_C"/>
</dbReference>
<dbReference type="Pfam" id="PF13378">
    <property type="entry name" value="MR_MLE_C"/>
    <property type="match status" value="1"/>
</dbReference>
<dbReference type="InterPro" id="IPR029065">
    <property type="entry name" value="Enolase_C-like"/>
</dbReference>
<feature type="domain" description="Mandelate racemase/muconate lactonizing enzyme C-terminal" evidence="2">
    <location>
        <begin position="147"/>
        <end position="245"/>
    </location>
</feature>
<dbReference type="Gene3D" id="3.20.20.120">
    <property type="entry name" value="Enolase-like C-terminal domain"/>
    <property type="match status" value="1"/>
</dbReference>
<comment type="caution">
    <text evidence="3">The sequence shown here is derived from an EMBL/GenBank/DDBJ whole genome shotgun (WGS) entry which is preliminary data.</text>
</comment>
<keyword evidence="4" id="KW-1185">Reference proteome</keyword>
<dbReference type="SUPFAM" id="SSF54826">
    <property type="entry name" value="Enolase N-terminal domain-like"/>
    <property type="match status" value="1"/>
</dbReference>
<keyword evidence="1" id="KW-0479">Metal-binding</keyword>
<reference evidence="3 4" key="1">
    <citation type="journal article" date="2019" name="Int. J. Syst. Evol. Microbiol.">
        <title>The Global Catalogue of Microorganisms (GCM) 10K type strain sequencing project: providing services to taxonomists for standard genome sequencing and annotation.</title>
        <authorList>
            <consortium name="The Broad Institute Genomics Platform"/>
            <consortium name="The Broad Institute Genome Sequencing Center for Infectious Disease"/>
            <person name="Wu L."/>
            <person name="Ma J."/>
        </authorList>
    </citation>
    <scope>NUCLEOTIDE SEQUENCE [LARGE SCALE GENOMIC DNA]</scope>
    <source>
        <strain evidence="3 4">JCM 16112</strain>
    </source>
</reference>
<dbReference type="EMBL" id="BAAAFI010000007">
    <property type="protein sequence ID" value="GAA0878757.1"/>
    <property type="molecule type" value="Genomic_DNA"/>
</dbReference>
<dbReference type="Proteomes" id="UP001500469">
    <property type="component" value="Unassembled WGS sequence"/>
</dbReference>
<dbReference type="PANTHER" id="PTHR48073:SF2">
    <property type="entry name" value="O-SUCCINYLBENZOATE SYNTHASE"/>
    <property type="match status" value="1"/>
</dbReference>
<evidence type="ECO:0000256" key="1">
    <source>
        <dbReference type="ARBA" id="ARBA00022723"/>
    </source>
</evidence>
<evidence type="ECO:0000313" key="3">
    <source>
        <dbReference type="EMBL" id="GAA0878757.1"/>
    </source>
</evidence>
<dbReference type="InterPro" id="IPR029017">
    <property type="entry name" value="Enolase-like_N"/>
</dbReference>
<organism evidence="3 4">
    <name type="scientific">Algoriphagus jejuensis</name>
    <dbReference type="NCBI Taxonomy" id="419934"/>
    <lineage>
        <taxon>Bacteria</taxon>
        <taxon>Pseudomonadati</taxon>
        <taxon>Bacteroidota</taxon>
        <taxon>Cytophagia</taxon>
        <taxon>Cytophagales</taxon>
        <taxon>Cyclobacteriaceae</taxon>
        <taxon>Algoriphagus</taxon>
    </lineage>
</organism>
<dbReference type="InterPro" id="IPR036849">
    <property type="entry name" value="Enolase-like_C_sf"/>
</dbReference>
<dbReference type="PROSITE" id="PS00909">
    <property type="entry name" value="MR_MLE_2"/>
    <property type="match status" value="1"/>
</dbReference>
<protein>
    <submittedName>
        <fullName evidence="3">O-succinylbenzoate synthase</fullName>
    </submittedName>
</protein>
<proteinExistence type="predicted"/>
<evidence type="ECO:0000313" key="4">
    <source>
        <dbReference type="Proteomes" id="UP001500469"/>
    </source>
</evidence>
<dbReference type="SMART" id="SM00922">
    <property type="entry name" value="MR_MLE"/>
    <property type="match status" value="1"/>
</dbReference>
<accession>A0ABN1MZQ1</accession>
<gene>
    <name evidence="3" type="ORF">GCM10009119_17250</name>
</gene>
<evidence type="ECO:0000259" key="2">
    <source>
        <dbReference type="SMART" id="SM00922"/>
    </source>
</evidence>
<dbReference type="PANTHER" id="PTHR48073">
    <property type="entry name" value="O-SUCCINYLBENZOATE SYNTHASE-RELATED"/>
    <property type="match status" value="1"/>
</dbReference>
<sequence>MTVSTKLQFSFVKRTLDFRFEAGTSRGVLTTRQVFWIKVLDPKCPEVIGWGEAAPLVKLSPDHRKDFEEILRKTLDSLSGICFELKEKSILEQLRVLIPFELPSIRFGLETALLDLSWGGKKRLFPNRFYDVQEGISINGLIWMGGRDFMLEQIDQKLKDRFDCIKMKIGAIDFEQEIELLSYIRSRFSKDQITLRVDANGAFALENAPEKLERLADLDIHSIEQPIRAGDWEAMRKLCQATPLPIALDEELIGVTEKETLLDAIQPQHIILKPTLLGGILETKEWVKLAEERNIGWWMTSALESNIGLNAISQLASALKTTIPQGLGTGKLYNNNLDSPLEIKAGKIFYNPEMDWEDPV</sequence>
<dbReference type="CDD" id="cd03320">
    <property type="entry name" value="OSBS"/>
    <property type="match status" value="1"/>
</dbReference>
<dbReference type="Gene3D" id="3.30.390.10">
    <property type="entry name" value="Enolase-like, N-terminal domain"/>
    <property type="match status" value="1"/>
</dbReference>
<dbReference type="SUPFAM" id="SSF51604">
    <property type="entry name" value="Enolase C-terminal domain-like"/>
    <property type="match status" value="1"/>
</dbReference>